<dbReference type="EMBL" id="LSYV01000129">
    <property type="protein sequence ID" value="KXZ42634.1"/>
    <property type="molecule type" value="Genomic_DNA"/>
</dbReference>
<dbReference type="Gene3D" id="3.30.230.10">
    <property type="match status" value="1"/>
</dbReference>
<reference evidence="4" key="1">
    <citation type="journal article" date="2016" name="Nat. Commun.">
        <title>The Gonium pectorale genome demonstrates co-option of cell cycle regulation during the evolution of multicellularity.</title>
        <authorList>
            <person name="Hanschen E.R."/>
            <person name="Marriage T.N."/>
            <person name="Ferris P.J."/>
            <person name="Hamaji T."/>
            <person name="Toyoda A."/>
            <person name="Fujiyama A."/>
            <person name="Neme R."/>
            <person name="Noguchi H."/>
            <person name="Minakuchi Y."/>
            <person name="Suzuki M."/>
            <person name="Kawai-Toyooka H."/>
            <person name="Smith D.R."/>
            <person name="Sparks H."/>
            <person name="Anderson J."/>
            <person name="Bakaric R."/>
            <person name="Luria V."/>
            <person name="Karger A."/>
            <person name="Kirschner M.W."/>
            <person name="Durand P.M."/>
            <person name="Michod R.E."/>
            <person name="Nozaki H."/>
            <person name="Olson B.J."/>
        </authorList>
    </citation>
    <scope>NUCLEOTIDE SEQUENCE [LARGE SCALE GENOMIC DNA]</scope>
    <source>
        <strain evidence="4">NIES-2863</strain>
    </source>
</reference>
<comment type="caution">
    <text evidence="3">The sequence shown here is derived from an EMBL/GenBank/DDBJ whole genome shotgun (WGS) entry which is preliminary data.</text>
</comment>
<dbReference type="GO" id="GO:0006265">
    <property type="term" value="P:DNA topological change"/>
    <property type="evidence" value="ECO:0007669"/>
    <property type="project" value="InterPro"/>
</dbReference>
<dbReference type="InterPro" id="IPR020568">
    <property type="entry name" value="Ribosomal_Su5_D2-typ_SF"/>
</dbReference>
<evidence type="ECO:0000313" key="3">
    <source>
        <dbReference type="EMBL" id="KXZ42634.1"/>
    </source>
</evidence>
<dbReference type="InterPro" id="IPR014721">
    <property type="entry name" value="Ribsml_uS5_D2-typ_fold_subgr"/>
</dbReference>
<dbReference type="CDD" id="cd00823">
    <property type="entry name" value="TopoIIB_Trans"/>
    <property type="match status" value="1"/>
</dbReference>
<keyword evidence="4" id="KW-1185">Reference proteome</keyword>
<sequence>MRINFRRRTDVMPPPPRLTKHHPSSVDLELVKRLLVATDAKTLRAFLRREFDCVSPALAERLVDEMQAGVDGDTSPKQLDGKQVVRLHQLLHEVRFDDPRGDHLSPAGEYNLRLGVMKELSPELIATHQGDVRVFEGHAFIVEAAVSVGGRDIKPGINVYRFANRIPLLFEGGSDVITKTALRRINWASYKINQATDKVGVFVSIVSTKIPFKGAGKEYIGDDVEEMVGAVKAAIRACCVQLKAKIVRALAAREQKQRKRNLVRYIPDAANAVFSVLERMAQRAAAAGGAAAAAGGASAAAAGGVKKEDEEGGDAGPGPAKRRRVAGPVDGRGLLPAVAAHEVTAATLAARLTEYVERIDTDMALEYQVQQGLAAGGAKEPLYLAPLSGRHSHGPELHANVCVLKLLTGYT</sequence>
<feature type="domain" description="DNA topoisomerase VI subunit B transducer" evidence="2">
    <location>
        <begin position="99"/>
        <end position="258"/>
    </location>
</feature>
<dbReference type="GO" id="GO:0003677">
    <property type="term" value="F:DNA binding"/>
    <property type="evidence" value="ECO:0007669"/>
    <property type="project" value="InterPro"/>
</dbReference>
<dbReference type="Proteomes" id="UP000075714">
    <property type="component" value="Unassembled WGS sequence"/>
</dbReference>
<feature type="region of interest" description="Disordered" evidence="1">
    <location>
        <begin position="1"/>
        <end position="23"/>
    </location>
</feature>
<dbReference type="Gene3D" id="1.10.8.50">
    <property type="match status" value="1"/>
</dbReference>
<accession>A0A150FYE0</accession>
<dbReference type="PANTHER" id="PTHR48444:SF1">
    <property type="entry name" value="DNA TOPOISOMERASE 6 SUBUNIT B"/>
    <property type="match status" value="1"/>
</dbReference>
<evidence type="ECO:0000259" key="2">
    <source>
        <dbReference type="Pfam" id="PF09239"/>
    </source>
</evidence>
<evidence type="ECO:0000256" key="1">
    <source>
        <dbReference type="SAM" id="MobiDB-lite"/>
    </source>
</evidence>
<proteinExistence type="predicted"/>
<dbReference type="Pfam" id="PF09239">
    <property type="entry name" value="Topo-VIb_trans"/>
    <property type="match status" value="1"/>
</dbReference>
<name>A0A150FYE0_GONPE</name>
<gene>
    <name evidence="3" type="ORF">GPECTOR_129g564</name>
</gene>
<evidence type="ECO:0000313" key="4">
    <source>
        <dbReference type="Proteomes" id="UP000075714"/>
    </source>
</evidence>
<dbReference type="PANTHER" id="PTHR48444">
    <property type="entry name" value="DNA TOPOISOMERASE 6 SUBUNIT B"/>
    <property type="match status" value="1"/>
</dbReference>
<feature type="region of interest" description="Disordered" evidence="1">
    <location>
        <begin position="303"/>
        <end position="327"/>
    </location>
</feature>
<dbReference type="FunFam" id="3.30.230.10:FF:000050">
    <property type="entry name" value="DNA topoisomerase 6 subunit B"/>
    <property type="match status" value="1"/>
</dbReference>
<organism evidence="3 4">
    <name type="scientific">Gonium pectorale</name>
    <name type="common">Green alga</name>
    <dbReference type="NCBI Taxonomy" id="33097"/>
    <lineage>
        <taxon>Eukaryota</taxon>
        <taxon>Viridiplantae</taxon>
        <taxon>Chlorophyta</taxon>
        <taxon>core chlorophytes</taxon>
        <taxon>Chlorophyceae</taxon>
        <taxon>CS clade</taxon>
        <taxon>Chlamydomonadales</taxon>
        <taxon>Volvocaceae</taxon>
        <taxon>Gonium</taxon>
    </lineage>
</organism>
<dbReference type="GO" id="GO:0003918">
    <property type="term" value="F:DNA topoisomerase type II (double strand cut, ATP-hydrolyzing) activity"/>
    <property type="evidence" value="ECO:0007669"/>
    <property type="project" value="InterPro"/>
</dbReference>
<dbReference type="AlphaFoldDB" id="A0A150FYE0"/>
<dbReference type="SUPFAM" id="SSF54211">
    <property type="entry name" value="Ribosomal protein S5 domain 2-like"/>
    <property type="match status" value="1"/>
</dbReference>
<protein>
    <recommendedName>
        <fullName evidence="2">DNA topoisomerase VI subunit B transducer domain-containing protein</fullName>
    </recommendedName>
</protein>
<dbReference type="InterPro" id="IPR015320">
    <property type="entry name" value="TopoVI_B_transducer"/>
</dbReference>
<dbReference type="OrthoDB" id="1562195at2759"/>
<dbReference type="STRING" id="33097.A0A150FYE0"/>